<dbReference type="AlphaFoldDB" id="A0A0L8FQZ7"/>
<keyword evidence="1" id="KW-1133">Transmembrane helix</keyword>
<sequence length="61" mass="6965">MASWCLCVIHFLYVPGSVSSTAQHPDEISPHVIFYISLVTSIFVMADLIKGYIMFQRLWVC</sequence>
<organism evidence="3">
    <name type="scientific">Octopus bimaculoides</name>
    <name type="common">California two-spotted octopus</name>
    <dbReference type="NCBI Taxonomy" id="37653"/>
    <lineage>
        <taxon>Eukaryota</taxon>
        <taxon>Metazoa</taxon>
        <taxon>Spiralia</taxon>
        <taxon>Lophotrochozoa</taxon>
        <taxon>Mollusca</taxon>
        <taxon>Cephalopoda</taxon>
        <taxon>Coleoidea</taxon>
        <taxon>Octopodiformes</taxon>
        <taxon>Octopoda</taxon>
        <taxon>Incirrata</taxon>
        <taxon>Octopodidae</taxon>
        <taxon>Octopus</taxon>
    </lineage>
</organism>
<evidence type="ECO:0000256" key="2">
    <source>
        <dbReference type="SAM" id="SignalP"/>
    </source>
</evidence>
<evidence type="ECO:0000313" key="3">
    <source>
        <dbReference type="EMBL" id="KOF66830.1"/>
    </source>
</evidence>
<accession>A0A0L8FQZ7</accession>
<protein>
    <submittedName>
        <fullName evidence="3">Uncharacterized protein</fullName>
    </submittedName>
</protein>
<name>A0A0L8FQZ7_OCTBM</name>
<reference evidence="3" key="1">
    <citation type="submission" date="2015-07" db="EMBL/GenBank/DDBJ databases">
        <title>MeaNS - Measles Nucleotide Surveillance Program.</title>
        <authorList>
            <person name="Tran T."/>
            <person name="Druce J."/>
        </authorList>
    </citation>
    <scope>NUCLEOTIDE SEQUENCE</scope>
    <source>
        <strain evidence="3">UCB-OBI-ISO-001</strain>
        <tissue evidence="3">Gonad</tissue>
    </source>
</reference>
<feature type="chain" id="PRO_5005582499" evidence="2">
    <location>
        <begin position="21"/>
        <end position="61"/>
    </location>
</feature>
<feature type="transmembrane region" description="Helical" evidence="1">
    <location>
        <begin position="32"/>
        <end position="49"/>
    </location>
</feature>
<keyword evidence="2" id="KW-0732">Signal</keyword>
<keyword evidence="1" id="KW-0812">Transmembrane</keyword>
<keyword evidence="1" id="KW-0472">Membrane</keyword>
<proteinExistence type="predicted"/>
<feature type="signal peptide" evidence="2">
    <location>
        <begin position="1"/>
        <end position="20"/>
    </location>
</feature>
<evidence type="ECO:0000256" key="1">
    <source>
        <dbReference type="SAM" id="Phobius"/>
    </source>
</evidence>
<gene>
    <name evidence="3" type="ORF">OCBIM_22011149mg</name>
</gene>
<dbReference type="EMBL" id="KQ427654">
    <property type="protein sequence ID" value="KOF66830.1"/>
    <property type="molecule type" value="Genomic_DNA"/>
</dbReference>